<keyword evidence="1" id="KW-0238">DNA-binding</keyword>
<dbReference type="InterPro" id="IPR036388">
    <property type="entry name" value="WH-like_DNA-bd_sf"/>
</dbReference>
<sequence length="161" mass="18858">MKENIINLYLTPRSRLYEELANLLQQELREPKLYNDILSAIANGSTRHNQIATKIGKSTGAISNYLKSLIELGIVEKRTPVSEKEGRKSIYVIVDGMYRFWHQLVRPNIQAIELRQAETIYQERVKEVLSNFMGFAFEQMGREYLIQSNKNPFYIHEYGVW</sequence>
<dbReference type="PANTHER" id="PTHR34704:SF1">
    <property type="entry name" value="ATPASE"/>
    <property type="match status" value="1"/>
</dbReference>
<proteinExistence type="predicted"/>
<evidence type="ECO:0000259" key="2">
    <source>
        <dbReference type="Pfam" id="PF01022"/>
    </source>
</evidence>
<comment type="caution">
    <text evidence="4">The sequence shown here is derived from an EMBL/GenBank/DDBJ whole genome shotgun (WGS) entry which is preliminary data.</text>
</comment>
<dbReference type="InterPro" id="IPR001845">
    <property type="entry name" value="HTH_ArsR_DNA-bd_dom"/>
</dbReference>
<evidence type="ECO:0000313" key="5">
    <source>
        <dbReference type="Proteomes" id="UP000307201"/>
    </source>
</evidence>
<dbReference type="SUPFAM" id="SSF46785">
    <property type="entry name" value="Winged helix' DNA-binding domain"/>
    <property type="match status" value="1"/>
</dbReference>
<dbReference type="InterPro" id="IPR011991">
    <property type="entry name" value="ArsR-like_HTH"/>
</dbReference>
<dbReference type="EMBL" id="VBTE01000080">
    <property type="protein sequence ID" value="TLQ04356.1"/>
    <property type="molecule type" value="Genomic_DNA"/>
</dbReference>
<reference evidence="4 5" key="1">
    <citation type="submission" date="2019-05" db="EMBL/GenBank/DDBJ databases">
        <title>The metagenome of a microbial culture collection derived from dairy environment covers the genomic content of the human microbiome.</title>
        <authorList>
            <person name="Roder T."/>
            <person name="Wuthrich D."/>
            <person name="Sattari Z."/>
            <person name="Von Ah U."/>
            <person name="Bar C."/>
            <person name="Ronchi F."/>
            <person name="Macpherson A.J."/>
            <person name="Ganal-Vonarburg S.C."/>
            <person name="Bruggmann R."/>
            <person name="Vergeres G."/>
        </authorList>
    </citation>
    <scope>NUCLEOTIDE SEQUENCE [LARGE SCALE GENOMIC DNA]</scope>
    <source>
        <strain evidence="4 5">FAM 24235</strain>
    </source>
</reference>
<dbReference type="PANTHER" id="PTHR34704">
    <property type="entry name" value="ATPASE"/>
    <property type="match status" value="1"/>
</dbReference>
<feature type="domain" description="HTH arsR-type" evidence="2">
    <location>
        <begin position="36"/>
        <end position="77"/>
    </location>
</feature>
<dbReference type="GO" id="GO:0003677">
    <property type="term" value="F:DNA binding"/>
    <property type="evidence" value="ECO:0007669"/>
    <property type="project" value="UniProtKB-KW"/>
</dbReference>
<dbReference type="Gene3D" id="1.10.10.10">
    <property type="entry name" value="Winged helix-like DNA-binding domain superfamily/Winged helix DNA-binding domain"/>
    <property type="match status" value="1"/>
</dbReference>
<evidence type="ECO:0000313" key="4">
    <source>
        <dbReference type="EMBL" id="TLQ04356.1"/>
    </source>
</evidence>
<dbReference type="AlphaFoldDB" id="A0A5R9BUI4"/>
<dbReference type="RefSeq" id="WP_087059705.1">
    <property type="nucleotide sequence ID" value="NZ_JBGQQG010000077.1"/>
</dbReference>
<keyword evidence="4" id="KW-0067">ATP-binding</keyword>
<name>A0A5R9BUI4_9LACT</name>
<gene>
    <name evidence="4" type="ORF">FEZ48_13675</name>
</gene>
<keyword evidence="4" id="KW-0547">Nucleotide-binding</keyword>
<protein>
    <submittedName>
        <fullName evidence="4">ATP-binding protein</fullName>
    </submittedName>
</protein>
<dbReference type="Pfam" id="PF03008">
    <property type="entry name" value="DUF234"/>
    <property type="match status" value="1"/>
</dbReference>
<evidence type="ECO:0000256" key="1">
    <source>
        <dbReference type="ARBA" id="ARBA00023125"/>
    </source>
</evidence>
<dbReference type="GO" id="GO:0003700">
    <property type="term" value="F:DNA-binding transcription factor activity"/>
    <property type="evidence" value="ECO:0007669"/>
    <property type="project" value="InterPro"/>
</dbReference>
<organism evidence="4 5">
    <name type="scientific">Marinilactibacillus psychrotolerans</name>
    <dbReference type="NCBI Taxonomy" id="191770"/>
    <lineage>
        <taxon>Bacteria</taxon>
        <taxon>Bacillati</taxon>
        <taxon>Bacillota</taxon>
        <taxon>Bacilli</taxon>
        <taxon>Lactobacillales</taxon>
        <taxon>Carnobacteriaceae</taxon>
        <taxon>Marinilactibacillus</taxon>
    </lineage>
</organism>
<dbReference type="CDD" id="cd00090">
    <property type="entry name" value="HTH_ARSR"/>
    <property type="match status" value="1"/>
</dbReference>
<dbReference type="InterPro" id="IPR036390">
    <property type="entry name" value="WH_DNA-bd_sf"/>
</dbReference>
<dbReference type="InterPro" id="IPR004256">
    <property type="entry name" value="DUF234"/>
</dbReference>
<dbReference type="Pfam" id="PF01022">
    <property type="entry name" value="HTH_5"/>
    <property type="match status" value="1"/>
</dbReference>
<evidence type="ECO:0000259" key="3">
    <source>
        <dbReference type="Pfam" id="PF03008"/>
    </source>
</evidence>
<feature type="domain" description="DUF234" evidence="3">
    <location>
        <begin position="101"/>
        <end position="161"/>
    </location>
</feature>
<dbReference type="GO" id="GO:0005524">
    <property type="term" value="F:ATP binding"/>
    <property type="evidence" value="ECO:0007669"/>
    <property type="project" value="UniProtKB-KW"/>
</dbReference>
<dbReference type="OrthoDB" id="9813134at2"/>
<dbReference type="Proteomes" id="UP000307201">
    <property type="component" value="Unassembled WGS sequence"/>
</dbReference>
<accession>A0A5R9BUI4</accession>